<dbReference type="EMBL" id="QNGE01001256">
    <property type="protein sequence ID" value="KAA3678006.1"/>
    <property type="molecule type" value="Genomic_DNA"/>
</dbReference>
<feature type="domain" description="Reverse transcriptase" evidence="11">
    <location>
        <begin position="506"/>
        <end position="685"/>
    </location>
</feature>
<dbReference type="CDD" id="cd01650">
    <property type="entry name" value="RT_nLTR_like"/>
    <property type="match status" value="1"/>
</dbReference>
<dbReference type="GO" id="GO:0006508">
    <property type="term" value="P:proteolysis"/>
    <property type="evidence" value="ECO:0007669"/>
    <property type="project" value="UniProtKB-KW"/>
</dbReference>
<gene>
    <name evidence="13" type="ORF">DEA37_0008956</name>
</gene>
<dbReference type="Gene3D" id="2.40.70.10">
    <property type="entry name" value="Acid Proteases"/>
    <property type="match status" value="1"/>
</dbReference>
<dbReference type="InterPro" id="IPR012337">
    <property type="entry name" value="RNaseH-like_sf"/>
</dbReference>
<evidence type="ECO:0000313" key="14">
    <source>
        <dbReference type="Proteomes" id="UP000324629"/>
    </source>
</evidence>
<evidence type="ECO:0000259" key="12">
    <source>
        <dbReference type="PROSITE" id="PS50994"/>
    </source>
</evidence>
<dbReference type="GO" id="GO:0015074">
    <property type="term" value="P:DNA integration"/>
    <property type="evidence" value="ECO:0007669"/>
    <property type="project" value="InterPro"/>
</dbReference>
<dbReference type="FunFam" id="3.10.10.10:FF:000002">
    <property type="entry name" value="Retrovirus-related Pol polyprotein from transposon 17.6-like protein"/>
    <property type="match status" value="1"/>
</dbReference>
<dbReference type="PROSITE" id="PS50878">
    <property type="entry name" value="RT_POL"/>
    <property type="match status" value="2"/>
</dbReference>
<dbReference type="FunFam" id="1.10.340.70:FF:000001">
    <property type="entry name" value="Retrovirus-related Pol polyprotein from transposon gypsy-like Protein"/>
    <property type="match status" value="1"/>
</dbReference>
<dbReference type="Pfam" id="PF00665">
    <property type="entry name" value="rve"/>
    <property type="match status" value="1"/>
</dbReference>
<keyword evidence="9" id="KW-0479">Metal-binding</keyword>
<dbReference type="GO" id="GO:0003964">
    <property type="term" value="F:RNA-directed DNA polymerase activity"/>
    <property type="evidence" value="ECO:0007669"/>
    <property type="project" value="UniProtKB-KW"/>
</dbReference>
<dbReference type="FunFam" id="3.30.420.10:FF:000032">
    <property type="entry name" value="Retrovirus-related Pol polyprotein from transposon 297-like Protein"/>
    <property type="match status" value="1"/>
</dbReference>
<keyword evidence="7" id="KW-0378">Hydrolase</keyword>
<dbReference type="SUPFAM" id="SSF53098">
    <property type="entry name" value="Ribonuclease H-like"/>
    <property type="match status" value="1"/>
</dbReference>
<dbReference type="InterPro" id="IPR036397">
    <property type="entry name" value="RNaseH_sf"/>
</dbReference>
<reference evidence="13 14" key="1">
    <citation type="journal article" date="2019" name="Gigascience">
        <title>Whole-genome sequence of the oriental lung fluke Paragonimus westermani.</title>
        <authorList>
            <person name="Oey H."/>
            <person name="Zakrzewski M."/>
            <person name="Narain K."/>
            <person name="Devi K.R."/>
            <person name="Agatsuma T."/>
            <person name="Nawaratna S."/>
            <person name="Gobert G.N."/>
            <person name="Jones M.K."/>
            <person name="Ragan M.A."/>
            <person name="McManus D.P."/>
            <person name="Krause L."/>
        </authorList>
    </citation>
    <scope>NUCLEOTIDE SEQUENCE [LARGE SCALE GENOMIC DNA]</scope>
    <source>
        <strain evidence="13 14">IND2009</strain>
    </source>
</reference>
<keyword evidence="4" id="KW-0548">Nucleotidyltransferase</keyword>
<dbReference type="PROSITE" id="PS50994">
    <property type="entry name" value="INTEGRASE"/>
    <property type="match status" value="1"/>
</dbReference>
<evidence type="ECO:0000313" key="13">
    <source>
        <dbReference type="EMBL" id="KAA3678006.1"/>
    </source>
</evidence>
<dbReference type="InterPro" id="IPR041588">
    <property type="entry name" value="Integrase_H2C2"/>
</dbReference>
<dbReference type="GO" id="GO:0004519">
    <property type="term" value="F:endonuclease activity"/>
    <property type="evidence" value="ECO:0007669"/>
    <property type="project" value="UniProtKB-KW"/>
</dbReference>
<evidence type="ECO:0000259" key="11">
    <source>
        <dbReference type="PROSITE" id="PS50878"/>
    </source>
</evidence>
<dbReference type="GO" id="GO:0008233">
    <property type="term" value="F:peptidase activity"/>
    <property type="evidence" value="ECO:0007669"/>
    <property type="project" value="UniProtKB-KW"/>
</dbReference>
<accession>A0A5J4NQX1</accession>
<dbReference type="SUPFAM" id="SSF56672">
    <property type="entry name" value="DNA/RNA polymerases"/>
    <property type="match status" value="2"/>
</dbReference>
<dbReference type="PRINTS" id="PR01345">
    <property type="entry name" value="CERVTRCPTASE"/>
</dbReference>
<dbReference type="Gene3D" id="3.30.420.10">
    <property type="entry name" value="Ribonuclease H-like superfamily/Ribonuclease H"/>
    <property type="match status" value="1"/>
</dbReference>
<dbReference type="CDD" id="cd00303">
    <property type="entry name" value="retropepsin_like"/>
    <property type="match status" value="1"/>
</dbReference>
<evidence type="ECO:0000256" key="3">
    <source>
        <dbReference type="ARBA" id="ARBA00022679"/>
    </source>
</evidence>
<dbReference type="CDD" id="cd01647">
    <property type="entry name" value="RT_LTR"/>
    <property type="match status" value="1"/>
</dbReference>
<dbReference type="InterPro" id="IPR000477">
    <property type="entry name" value="RT_dom"/>
</dbReference>
<name>A0A5J4NQX1_9TREM</name>
<dbReference type="CDD" id="cd09274">
    <property type="entry name" value="RNase_HI_RT_Ty3"/>
    <property type="match status" value="1"/>
</dbReference>
<sequence length="2031" mass="230361">MPRLVRAAEKLCVSDSGHAFRVRHEHGLPAPEKYTIGEDFHIWEAQVRRYVRHFNPEQQVDIVLSLISREAYGKIVDFDIPENLEDLFHFLRRRIAGLRPAVEYRKKFHERRQLSTERLMDYMQQLRRLARMAFVEETQEQREGRILERFLEGIRQPQCQREFLIRPPKTLAKAEKLAELLDQVEHVESGDENFACVTQSTPADRLQGQIVRKSAYARGGHCTQCHPKVKAPNWQRCFTCGRHGHLARGCPLSARKRTHAGKSPVCQSRIPFVSKCEDKDVALCPVLKAKVGGRDFECLLDSGSVCSLLDKETYTICQFDAIAGPGSQVLAVNGQPLHILACVRGTVQIGKWTCTLNFFVVPKLPFHVVLGSNYLITMQCILDLPNLAVQVYGERFPLEPVYKTLAGVVEVRTGQHVTKGEVHAEFEWQKFRSTIISHLPAHLAQRVRDVIEKHRAIFWWEGQPPGRTHFVRHRIDTGEAHPIRQAARRLPVHLQGQVEQLLTDMLEKGIIRPSTSPWASPVVLVKKKDGSLRLCVDYRQLNAVTKKDSFPLPRIDDTIDALSGTEWFSTLDLASGYWQVEVEPSDRLKTAFVVPSGLYEFETMPFGLTNAPATFQRLMQQVLGDLIPKQCLVYLDDVIVHGRTVDEHLHNLSNVLSRLAEAGLKLNPAKCSFMRTEVKYLGHVISQSGVSCDPEKVRKVKEWPTPESVEEIRSFLGLASYYRRFVPRFSHIAKPLTLLTEKGRVFEWSEDCQQSFDRLKDALCTAPILALPDTRADAKMFILDTDASDVAIGAVLSQLDNNDKEHVIAYGNRNLNRSERNYCTTRKEMLALVHFIKHFRHYLLGRRFLVRTDHSSLQWLQNFKDPEGQVARWQEFLQEYNFECKHRPGLRHRNADALSRRPIRDHGDCPSCTRYSMAITIRPEENNRWAAIQSSDADLQIIYRRIKEGGPRPTTQEMAGSSWEARCLWSLWNHLYIADNVLYYQYGPTYESQIVVPESAVRSVLQELHENLGHAGQNKLEEAAKRRFWWPHQRRDVKDVCSSCGLCAQIKNPKRQQCAPLQSMLTGYPNEIVEVDIVGPLPETTRGNRYILVMVDHFTKWCEAVPVPRADGGTTAKFIFDHWISRWGAPTQLHTDRGSNFESTMMHELCRILGIRKTRTTAYHPQGNGAVERVNRTLKSLLKAFVSSENTRSWDEAVSQCLLAYRASVHSSTAQSPHYLLTGREMRLPSDLLVPRLSPDNLLASDYCVQLRDKLAKAYALAREHLRTAQRRQKDYYDRKAYGSPLKPGDKVWLRAEAPETGIPKKLFHEWKGPYVVHDIISESTCTIRDVNDNGSGLRVVHFNRLKPDTTGQDRSTNCEELEVAGECTVPPEGGQSGALRPVLSTGGSSVVACSAPPFCFATHTPFRFLSGPRTRGLAASVQRAEEGDQPEPEVGGHLKLYQFLVIDGMGHGRLVMQAYVQNENYASLRHLFETFREVMGEHIPARIFVMDEMVAQMRAARVVFGCYTMLCHFHVRDALTNRTTATASAAAKELANFYSTVFCPKECVTLNLHPLLSPTDTLQDMTVNAESVLLILLGLNTKKSPGADEITPLILKQCARSLYTSLTDLFNLSLNCSMVPMDWKCGTITPIFKGGDRSDVSNYRPVTLLPVISKVLERLVANKLTKHLEGNNILSIAQHGFRKSHSCLSNLLLTLDDWTLAIDNGNPIHACYLDMSKAFDRVNHSILLQKLKQHGVTGKLLAWLENYLMDRVIQVRVDGALSKPVAVTSGVPQGSVLGPTLFLIYANDIPNLVRCKIILFADDIKLWASIHTSEDCVLLQEDLNALYDWSLRNKLPFNFQKCKMLNIGKCVEFTYTLGPHRLAWTTDEKDLGVWISSSLKTSLQCTAVYKRTSKILALLKRIFGRFTRQTLPSILNTYIRPTMEYAVQVWSPWLQKDIVLLQRIYHRATKLGSYNPPRQVNYDIISYSALVASTLNTVPPLRLKRKQRPRAAPLIIDDTSEDEFRVVPPRKRVGVEVLAIGLTDVTGNSK</sequence>
<dbReference type="FunFam" id="3.10.20.370:FF:000001">
    <property type="entry name" value="Retrovirus-related Pol polyprotein from transposon 17.6-like protein"/>
    <property type="match status" value="1"/>
</dbReference>
<keyword evidence="9" id="KW-0863">Zinc-finger</keyword>
<evidence type="ECO:0000256" key="1">
    <source>
        <dbReference type="ARBA" id="ARBA00012493"/>
    </source>
</evidence>
<dbReference type="Proteomes" id="UP000324629">
    <property type="component" value="Unassembled WGS sequence"/>
</dbReference>
<feature type="domain" description="Reverse transcriptase" evidence="11">
    <location>
        <begin position="1613"/>
        <end position="1880"/>
    </location>
</feature>
<keyword evidence="9" id="KW-0862">Zinc</keyword>
<dbReference type="InterPro" id="IPR001878">
    <property type="entry name" value="Znf_CCHC"/>
</dbReference>
<feature type="domain" description="CCHC-type" evidence="10">
    <location>
        <begin position="236"/>
        <end position="251"/>
    </location>
</feature>
<evidence type="ECO:0000256" key="6">
    <source>
        <dbReference type="ARBA" id="ARBA00022759"/>
    </source>
</evidence>
<keyword evidence="14" id="KW-1185">Reference proteome</keyword>
<protein>
    <recommendedName>
        <fullName evidence="1">RNA-directed DNA polymerase</fullName>
        <ecNumber evidence="1">2.7.7.49</ecNumber>
    </recommendedName>
</protein>
<dbReference type="GO" id="GO:0008270">
    <property type="term" value="F:zinc ion binding"/>
    <property type="evidence" value="ECO:0007669"/>
    <property type="project" value="UniProtKB-KW"/>
</dbReference>
<dbReference type="Pfam" id="PF17921">
    <property type="entry name" value="Integrase_H2C2"/>
    <property type="match status" value="1"/>
</dbReference>
<keyword evidence="5" id="KW-0540">Nuclease</keyword>
<dbReference type="Pfam" id="PF17917">
    <property type="entry name" value="RT_RNaseH"/>
    <property type="match status" value="1"/>
</dbReference>
<dbReference type="Pfam" id="PF00078">
    <property type="entry name" value="RVT_1"/>
    <property type="match status" value="2"/>
</dbReference>
<keyword evidence="8" id="KW-0695">RNA-directed DNA polymerase</keyword>
<dbReference type="InterPro" id="IPR001584">
    <property type="entry name" value="Integrase_cat-core"/>
</dbReference>
<dbReference type="Gene3D" id="3.10.10.10">
    <property type="entry name" value="HIV Type 1 Reverse Transcriptase, subunit A, domain 1"/>
    <property type="match status" value="1"/>
</dbReference>
<organism evidence="13 14">
    <name type="scientific">Paragonimus westermani</name>
    <dbReference type="NCBI Taxonomy" id="34504"/>
    <lineage>
        <taxon>Eukaryota</taxon>
        <taxon>Metazoa</taxon>
        <taxon>Spiralia</taxon>
        <taxon>Lophotrochozoa</taxon>
        <taxon>Platyhelminthes</taxon>
        <taxon>Trematoda</taxon>
        <taxon>Digenea</taxon>
        <taxon>Plagiorchiida</taxon>
        <taxon>Troglotremata</taxon>
        <taxon>Troglotrematidae</taxon>
        <taxon>Paragonimus</taxon>
    </lineage>
</organism>
<dbReference type="PANTHER" id="PTHR37984">
    <property type="entry name" value="PROTEIN CBG26694"/>
    <property type="match status" value="1"/>
</dbReference>
<dbReference type="PANTHER" id="PTHR37984:SF5">
    <property type="entry name" value="PROTEIN NYNRIN-LIKE"/>
    <property type="match status" value="1"/>
</dbReference>
<dbReference type="InterPro" id="IPR043128">
    <property type="entry name" value="Rev_trsase/Diguanyl_cyclase"/>
</dbReference>
<evidence type="ECO:0000256" key="5">
    <source>
        <dbReference type="ARBA" id="ARBA00022722"/>
    </source>
</evidence>
<dbReference type="Gene3D" id="3.10.20.370">
    <property type="match status" value="1"/>
</dbReference>
<keyword evidence="3" id="KW-0808">Transferase</keyword>
<feature type="domain" description="Integrase catalytic" evidence="12">
    <location>
        <begin position="1065"/>
        <end position="1225"/>
    </location>
</feature>
<dbReference type="InterPro" id="IPR048324">
    <property type="entry name" value="ZSWIM1-3_RNaseH-like"/>
</dbReference>
<evidence type="ECO:0000256" key="9">
    <source>
        <dbReference type="PROSITE-ProRule" id="PRU00047"/>
    </source>
</evidence>
<evidence type="ECO:0000259" key="10">
    <source>
        <dbReference type="PROSITE" id="PS50158"/>
    </source>
</evidence>
<comment type="caution">
    <text evidence="13">The sequence shown here is derived from an EMBL/GenBank/DDBJ whole genome shotgun (WGS) entry which is preliminary data.</text>
</comment>
<dbReference type="FunFam" id="3.10.10.10:FF:000007">
    <property type="entry name" value="Retrovirus-related Pol polyprotein from transposon 17.6-like Protein"/>
    <property type="match status" value="1"/>
</dbReference>
<evidence type="ECO:0000256" key="2">
    <source>
        <dbReference type="ARBA" id="ARBA00022670"/>
    </source>
</evidence>
<dbReference type="InterPro" id="IPR021109">
    <property type="entry name" value="Peptidase_aspartic_dom_sf"/>
</dbReference>
<dbReference type="Pfam" id="PF21056">
    <property type="entry name" value="ZSWIM1-3_RNaseH-like"/>
    <property type="match status" value="1"/>
</dbReference>
<keyword evidence="6" id="KW-0255">Endonuclease</keyword>
<dbReference type="PROSITE" id="PS50158">
    <property type="entry name" value="ZF_CCHC"/>
    <property type="match status" value="1"/>
</dbReference>
<dbReference type="GO" id="GO:0003676">
    <property type="term" value="F:nucleic acid binding"/>
    <property type="evidence" value="ECO:0007669"/>
    <property type="project" value="InterPro"/>
</dbReference>
<keyword evidence="2" id="KW-0645">Protease</keyword>
<evidence type="ECO:0000256" key="8">
    <source>
        <dbReference type="ARBA" id="ARBA00022918"/>
    </source>
</evidence>
<proteinExistence type="predicted"/>
<dbReference type="SUPFAM" id="SSF50630">
    <property type="entry name" value="Acid proteases"/>
    <property type="match status" value="1"/>
</dbReference>
<dbReference type="EC" id="2.7.7.49" evidence="1"/>
<dbReference type="Gene3D" id="1.10.340.70">
    <property type="match status" value="1"/>
</dbReference>
<dbReference type="FunFam" id="3.30.70.270:FF:000020">
    <property type="entry name" value="Transposon Tf2-6 polyprotein-like Protein"/>
    <property type="match status" value="1"/>
</dbReference>
<dbReference type="InterPro" id="IPR050951">
    <property type="entry name" value="Retrovirus_Pol_polyprotein"/>
</dbReference>
<evidence type="ECO:0000256" key="4">
    <source>
        <dbReference type="ARBA" id="ARBA00022695"/>
    </source>
</evidence>
<dbReference type="InterPro" id="IPR043502">
    <property type="entry name" value="DNA/RNA_pol_sf"/>
</dbReference>
<dbReference type="InterPro" id="IPR041373">
    <property type="entry name" value="RT_RNaseH"/>
</dbReference>
<dbReference type="Gene3D" id="3.30.70.270">
    <property type="match status" value="2"/>
</dbReference>
<evidence type="ECO:0000256" key="7">
    <source>
        <dbReference type="ARBA" id="ARBA00022801"/>
    </source>
</evidence>